<evidence type="ECO:0000313" key="1">
    <source>
        <dbReference type="EMBL" id="NTC27429.1"/>
    </source>
</evidence>
<gene>
    <name evidence="1" type="ORF">G6M46_04560</name>
</gene>
<protein>
    <submittedName>
        <fullName evidence="1">DUF1467 family protein</fullName>
    </submittedName>
</protein>
<dbReference type="EMBL" id="JAAMAY010000005">
    <property type="protein sequence ID" value="NTC27429.1"/>
    <property type="molecule type" value="Genomic_DNA"/>
</dbReference>
<dbReference type="AlphaFoldDB" id="A0A1B9V304"/>
<comment type="caution">
    <text evidence="1">The sequence shown here is derived from an EMBL/GenBank/DDBJ whole genome shotgun (WGS) entry which is preliminary data.</text>
</comment>
<proteinExistence type="predicted"/>
<organism evidence="1 2">
    <name type="scientific">Agrobacterium tumefaciens</name>
    <dbReference type="NCBI Taxonomy" id="358"/>
    <lineage>
        <taxon>Bacteria</taxon>
        <taxon>Pseudomonadati</taxon>
        <taxon>Pseudomonadota</taxon>
        <taxon>Alphaproteobacteria</taxon>
        <taxon>Hyphomicrobiales</taxon>
        <taxon>Rhizobiaceae</taxon>
        <taxon>Rhizobium/Agrobacterium group</taxon>
        <taxon>Agrobacterium</taxon>
        <taxon>Agrobacterium tumefaciens complex</taxon>
    </lineage>
</organism>
<dbReference type="Proteomes" id="UP000702952">
    <property type="component" value="Unassembled WGS sequence"/>
</dbReference>
<accession>A0A1B9V304</accession>
<evidence type="ECO:0000313" key="2">
    <source>
        <dbReference type="Proteomes" id="UP000702952"/>
    </source>
</evidence>
<dbReference type="InterPro" id="IPR009935">
    <property type="entry name" value="DUF1467"/>
</dbReference>
<reference evidence="1" key="1">
    <citation type="journal article" date="2020" name="Science">
        <title>Unexpected conservation and global transmission of agrobacterial virulence plasmids.</title>
        <authorList>
            <person name="Weisberg A.J."/>
            <person name="Davis E.W. 2nd"/>
            <person name="Tabima J."/>
            <person name="Belcher M.S."/>
            <person name="Miller M."/>
            <person name="Kuo C.H."/>
            <person name="Loper J.E."/>
            <person name="Grunwald N.J."/>
            <person name="Putnam M.L."/>
            <person name="Chang J.H."/>
        </authorList>
    </citation>
    <scope>NUCLEOTIDE SEQUENCE</scope>
    <source>
        <strain evidence="1">17-1853-1a</strain>
    </source>
</reference>
<name>A0A1B9V304_AGRTU</name>
<sequence length="101" mass="11511">MRYKGRITQEDVMPLLSVFAIYFIVWWTVLFVVLPIGLRTQEEDGDVAIGTVASAPSRFRGGRIVLWTTLISALICGLWYGVTWWFGVSMDDLPRIIPVFD</sequence>
<dbReference type="Pfam" id="PF07330">
    <property type="entry name" value="DUF1467"/>
    <property type="match status" value="1"/>
</dbReference>
<dbReference type="RefSeq" id="WP_003512694.1">
    <property type="nucleotide sequence ID" value="NC_015183.1"/>
</dbReference>